<feature type="domain" description="CCHC-type" evidence="2">
    <location>
        <begin position="10"/>
        <end position="23"/>
    </location>
</feature>
<name>A0ABU6YTG5_9FABA</name>
<protein>
    <recommendedName>
        <fullName evidence="2">CCHC-type domain-containing protein</fullName>
    </recommendedName>
</protein>
<evidence type="ECO:0000256" key="1">
    <source>
        <dbReference type="PROSITE-ProRule" id="PRU00047"/>
    </source>
</evidence>
<proteinExistence type="predicted"/>
<comment type="caution">
    <text evidence="3">The sequence shown here is derived from an EMBL/GenBank/DDBJ whole genome shotgun (WGS) entry which is preliminary data.</text>
</comment>
<gene>
    <name evidence="3" type="ORF">PIB30_081157</name>
</gene>
<evidence type="ECO:0000313" key="4">
    <source>
        <dbReference type="Proteomes" id="UP001341840"/>
    </source>
</evidence>
<keyword evidence="1" id="KW-0479">Metal-binding</keyword>
<sequence length="131" mass="15008">MLERIQDCYCLKCGRIGHARKECNFPMVVSLYDLSIPRYKPDLGVNRAEPLSSIEEEFINEEGEQQNIMLGSKSEEEFEKMVQKRKAWVGESGSNVGLHDIVREKSSQKVMETGIEKQISRIQLSGEDDRV</sequence>
<reference evidence="3 4" key="1">
    <citation type="journal article" date="2023" name="Plants (Basel)">
        <title>Bridging the Gap: Combining Genomics and Transcriptomics Approaches to Understand Stylosanthes scabra, an Orphan Legume from the Brazilian Caatinga.</title>
        <authorList>
            <person name="Ferreira-Neto J.R.C."/>
            <person name="da Silva M.D."/>
            <person name="Binneck E."/>
            <person name="de Melo N.F."/>
            <person name="da Silva R.H."/>
            <person name="de Melo A.L.T.M."/>
            <person name="Pandolfi V."/>
            <person name="Bustamante F.O."/>
            <person name="Brasileiro-Vidal A.C."/>
            <person name="Benko-Iseppon A.M."/>
        </authorList>
    </citation>
    <scope>NUCLEOTIDE SEQUENCE [LARGE SCALE GENOMIC DNA]</scope>
    <source>
        <tissue evidence="3">Leaves</tissue>
    </source>
</reference>
<accession>A0ABU6YTG5</accession>
<keyword evidence="1" id="KW-0862">Zinc</keyword>
<evidence type="ECO:0000259" key="2">
    <source>
        <dbReference type="PROSITE" id="PS50158"/>
    </source>
</evidence>
<dbReference type="Proteomes" id="UP001341840">
    <property type="component" value="Unassembled WGS sequence"/>
</dbReference>
<keyword evidence="4" id="KW-1185">Reference proteome</keyword>
<keyword evidence="1" id="KW-0863">Zinc-finger</keyword>
<evidence type="ECO:0000313" key="3">
    <source>
        <dbReference type="EMBL" id="MED6212223.1"/>
    </source>
</evidence>
<dbReference type="EMBL" id="JASCZI010242860">
    <property type="protein sequence ID" value="MED6212223.1"/>
    <property type="molecule type" value="Genomic_DNA"/>
</dbReference>
<organism evidence="3 4">
    <name type="scientific">Stylosanthes scabra</name>
    <dbReference type="NCBI Taxonomy" id="79078"/>
    <lineage>
        <taxon>Eukaryota</taxon>
        <taxon>Viridiplantae</taxon>
        <taxon>Streptophyta</taxon>
        <taxon>Embryophyta</taxon>
        <taxon>Tracheophyta</taxon>
        <taxon>Spermatophyta</taxon>
        <taxon>Magnoliopsida</taxon>
        <taxon>eudicotyledons</taxon>
        <taxon>Gunneridae</taxon>
        <taxon>Pentapetalae</taxon>
        <taxon>rosids</taxon>
        <taxon>fabids</taxon>
        <taxon>Fabales</taxon>
        <taxon>Fabaceae</taxon>
        <taxon>Papilionoideae</taxon>
        <taxon>50 kb inversion clade</taxon>
        <taxon>dalbergioids sensu lato</taxon>
        <taxon>Dalbergieae</taxon>
        <taxon>Pterocarpus clade</taxon>
        <taxon>Stylosanthes</taxon>
    </lineage>
</organism>
<dbReference type="PROSITE" id="PS50158">
    <property type="entry name" value="ZF_CCHC"/>
    <property type="match status" value="1"/>
</dbReference>
<dbReference type="InterPro" id="IPR001878">
    <property type="entry name" value="Znf_CCHC"/>
</dbReference>